<dbReference type="AlphaFoldDB" id="A0ABD2I3U5"/>
<accession>A0ABD2I3U5</accession>
<proteinExistence type="predicted"/>
<keyword evidence="1" id="KW-1133">Transmembrane helix</keyword>
<comment type="caution">
    <text evidence="2">The sequence shown here is derived from an EMBL/GenBank/DDBJ whole genome shotgun (WGS) entry which is preliminary data.</text>
</comment>
<keyword evidence="1" id="KW-0472">Membrane</keyword>
<dbReference type="EMBL" id="JBICCN010000363">
    <property type="protein sequence ID" value="KAL3073707.1"/>
    <property type="molecule type" value="Genomic_DNA"/>
</dbReference>
<sequence>MCEDMLAVTECMTKTGMSENDCKNSQENDPNFAKFYGGYTCDKCIFGEQYKANSNEHFKLYSPTAKPLTPITTTTNNELEIFVPINVSDPRSGTACINPKSLFIVVAFASLAIIGARIHDKMFE</sequence>
<evidence type="ECO:0000256" key="1">
    <source>
        <dbReference type="SAM" id="Phobius"/>
    </source>
</evidence>
<organism evidence="2 3">
    <name type="scientific">Heterodera schachtii</name>
    <name type="common">Sugarbeet cyst nematode worm</name>
    <name type="synonym">Tylenchus schachtii</name>
    <dbReference type="NCBI Taxonomy" id="97005"/>
    <lineage>
        <taxon>Eukaryota</taxon>
        <taxon>Metazoa</taxon>
        <taxon>Ecdysozoa</taxon>
        <taxon>Nematoda</taxon>
        <taxon>Chromadorea</taxon>
        <taxon>Rhabditida</taxon>
        <taxon>Tylenchina</taxon>
        <taxon>Tylenchomorpha</taxon>
        <taxon>Tylenchoidea</taxon>
        <taxon>Heteroderidae</taxon>
        <taxon>Heteroderinae</taxon>
        <taxon>Heterodera</taxon>
    </lineage>
</organism>
<keyword evidence="1" id="KW-0812">Transmembrane</keyword>
<gene>
    <name evidence="2" type="ORF">niasHS_015540</name>
</gene>
<keyword evidence="3" id="KW-1185">Reference proteome</keyword>
<dbReference type="Proteomes" id="UP001620645">
    <property type="component" value="Unassembled WGS sequence"/>
</dbReference>
<evidence type="ECO:0000313" key="3">
    <source>
        <dbReference type="Proteomes" id="UP001620645"/>
    </source>
</evidence>
<reference evidence="2 3" key="1">
    <citation type="submission" date="2024-10" db="EMBL/GenBank/DDBJ databases">
        <authorList>
            <person name="Kim D."/>
        </authorList>
    </citation>
    <scope>NUCLEOTIDE SEQUENCE [LARGE SCALE GENOMIC DNA]</scope>
    <source>
        <strain evidence="2">Taebaek</strain>
    </source>
</reference>
<name>A0ABD2I3U5_HETSC</name>
<feature type="transmembrane region" description="Helical" evidence="1">
    <location>
        <begin position="101"/>
        <end position="118"/>
    </location>
</feature>
<evidence type="ECO:0000313" key="2">
    <source>
        <dbReference type="EMBL" id="KAL3073707.1"/>
    </source>
</evidence>
<protein>
    <submittedName>
        <fullName evidence="2">Uncharacterized protein</fullName>
    </submittedName>
</protein>